<dbReference type="PANTHER" id="PTHR46085">
    <property type="entry name" value="ARFGAP/RECO-RELATED"/>
    <property type="match status" value="1"/>
</dbReference>
<dbReference type="AlphaFoldDB" id="A0A6A6KEL4"/>
<keyword evidence="4" id="KW-1185">Reference proteome</keyword>
<dbReference type="InterPro" id="IPR038508">
    <property type="entry name" value="ArfGAP_dom_sf"/>
</dbReference>
<feature type="compositionally biased region" description="Low complexity" evidence="1">
    <location>
        <begin position="306"/>
        <end position="322"/>
    </location>
</feature>
<name>A0A6A6KEL4_HEVBR</name>
<dbReference type="InterPro" id="IPR044820">
    <property type="entry name" value="AGD14-like"/>
</dbReference>
<evidence type="ECO:0000256" key="1">
    <source>
        <dbReference type="SAM" id="MobiDB-lite"/>
    </source>
</evidence>
<dbReference type="Gene3D" id="1.10.220.150">
    <property type="entry name" value="Arf GTPase activating protein"/>
    <property type="match status" value="1"/>
</dbReference>
<proteinExistence type="predicted"/>
<feature type="region of interest" description="Disordered" evidence="1">
    <location>
        <begin position="297"/>
        <end position="322"/>
    </location>
</feature>
<dbReference type="InterPro" id="IPR037278">
    <property type="entry name" value="ARFGAP/RecO"/>
</dbReference>
<sequence>MANRVKEDEKNERIIRGLLKLSENRRCINCNSLVSAFIGLGYVNFNPEVKLYWDHNMFAQISGLLFAPPVVESSNREFTHRVKSVSMAKFTSQEVVALQEGGNKRAREIYLKEWDPQRHSAPDGSSVDRLRDFIKHVYVDRRYTGERNYGKPPSVKLGDKEDSYQGGSRSPPYEDTYERRYSEMSSPGGRSDDRNSRYGYDERSPGYDQENRQYNDYRRSPTRAEIVNDWRREDRFGNGKRADERRVSDGDSKLESRSPERLKDPDASSPPIVRPVREILGGNVVPLRISEPPKTSVVRAADGSAQTQTTVSSSSLGSTNGNLTEVKAESTASLIDFYADPEPPVKTAVPQAQQTIVSQSIAQLASTTNNNNWASFDFAPEVKASQAYANTNPLESVLSQMSVPASVPGQISGMPSGSVAALVASVGNAANLPSGTPPAVPAGNAPILPLNTAATMFSSWVFQQLLWVGICNACQWWYLCQVNETGQWPSVQHRQPFLYPASSGQSTQQFALPFDGASANQSWNLSVAPIVQAALSKPSFGALVNHLLVSLVALFVSQPPAMEVKSNGRKELPQDLFAATYPSFHAAFPGWQTGPPRGMGFAMQYSNTAAPMPTFVQPSKSTNPFDLSEPSPVQGHSFPSMASLQSALPNMPPSSGLQHTSSLGAYMGQVSSNMPLSRPQGVGGFSTEGGAFGAINMDQRLAGRFSAPATPSPFSSVGGNPFG</sequence>
<reference evidence="3 4" key="1">
    <citation type="journal article" date="2020" name="Mol. Plant">
        <title>The Chromosome-Based Rubber Tree Genome Provides New Insights into Spurge Genome Evolution and Rubber Biosynthesis.</title>
        <authorList>
            <person name="Liu J."/>
            <person name="Shi C."/>
            <person name="Shi C.C."/>
            <person name="Li W."/>
            <person name="Zhang Q.J."/>
            <person name="Zhang Y."/>
            <person name="Li K."/>
            <person name="Lu H.F."/>
            <person name="Shi C."/>
            <person name="Zhu S.T."/>
            <person name="Xiao Z.Y."/>
            <person name="Nan H."/>
            <person name="Yue Y."/>
            <person name="Zhu X.G."/>
            <person name="Wu Y."/>
            <person name="Hong X.N."/>
            <person name="Fan G.Y."/>
            <person name="Tong Y."/>
            <person name="Zhang D."/>
            <person name="Mao C.L."/>
            <person name="Liu Y.L."/>
            <person name="Hao S.J."/>
            <person name="Liu W.Q."/>
            <person name="Lv M.Q."/>
            <person name="Zhang H.B."/>
            <person name="Liu Y."/>
            <person name="Hu-Tang G.R."/>
            <person name="Wang J.P."/>
            <person name="Wang J.H."/>
            <person name="Sun Y.H."/>
            <person name="Ni S.B."/>
            <person name="Chen W.B."/>
            <person name="Zhang X.C."/>
            <person name="Jiao Y.N."/>
            <person name="Eichler E.E."/>
            <person name="Li G.H."/>
            <person name="Liu X."/>
            <person name="Gao L.Z."/>
        </authorList>
    </citation>
    <scope>NUCLEOTIDE SEQUENCE [LARGE SCALE GENOMIC DNA]</scope>
    <source>
        <strain evidence="4">cv. GT1</strain>
        <tissue evidence="3">Leaf</tissue>
    </source>
</reference>
<comment type="caution">
    <text evidence="3">The sequence shown here is derived from an EMBL/GenBank/DDBJ whole genome shotgun (WGS) entry which is preliminary data.</text>
</comment>
<feature type="domain" description="Arf-GAP" evidence="2">
    <location>
        <begin position="79"/>
        <end position="144"/>
    </location>
</feature>
<accession>A0A6A6KEL4</accession>
<dbReference type="Proteomes" id="UP000467840">
    <property type="component" value="Chromosome 3"/>
</dbReference>
<dbReference type="InterPro" id="IPR001164">
    <property type="entry name" value="ArfGAP_dom"/>
</dbReference>
<dbReference type="SUPFAM" id="SSF57863">
    <property type="entry name" value="ArfGap/RecO-like zinc finger"/>
    <property type="match status" value="1"/>
</dbReference>
<dbReference type="Pfam" id="PF01412">
    <property type="entry name" value="ArfGap"/>
    <property type="match status" value="1"/>
</dbReference>
<feature type="region of interest" description="Disordered" evidence="1">
    <location>
        <begin position="145"/>
        <end position="220"/>
    </location>
</feature>
<protein>
    <recommendedName>
        <fullName evidence="2">Arf-GAP domain-containing protein</fullName>
    </recommendedName>
</protein>
<feature type="compositionally biased region" description="Basic and acidic residues" evidence="1">
    <location>
        <begin position="190"/>
        <end position="219"/>
    </location>
</feature>
<dbReference type="PANTHER" id="PTHR46085:SF3">
    <property type="entry name" value="ARF GTPASE ACTIVATING PROTEIN"/>
    <property type="match status" value="1"/>
</dbReference>
<dbReference type="EMBL" id="JAAGAX010000017">
    <property type="protein sequence ID" value="KAF2286884.1"/>
    <property type="molecule type" value="Genomic_DNA"/>
</dbReference>
<evidence type="ECO:0000259" key="2">
    <source>
        <dbReference type="Pfam" id="PF01412"/>
    </source>
</evidence>
<gene>
    <name evidence="3" type="ORF">GH714_034649</name>
</gene>
<organism evidence="3 4">
    <name type="scientific">Hevea brasiliensis</name>
    <name type="common">Para rubber tree</name>
    <name type="synonym">Siphonia brasiliensis</name>
    <dbReference type="NCBI Taxonomy" id="3981"/>
    <lineage>
        <taxon>Eukaryota</taxon>
        <taxon>Viridiplantae</taxon>
        <taxon>Streptophyta</taxon>
        <taxon>Embryophyta</taxon>
        <taxon>Tracheophyta</taxon>
        <taxon>Spermatophyta</taxon>
        <taxon>Magnoliopsida</taxon>
        <taxon>eudicotyledons</taxon>
        <taxon>Gunneridae</taxon>
        <taxon>Pentapetalae</taxon>
        <taxon>rosids</taxon>
        <taxon>fabids</taxon>
        <taxon>Malpighiales</taxon>
        <taxon>Euphorbiaceae</taxon>
        <taxon>Crotonoideae</taxon>
        <taxon>Micrandreae</taxon>
        <taxon>Hevea</taxon>
    </lineage>
</organism>
<dbReference type="GO" id="GO:0005096">
    <property type="term" value="F:GTPase activator activity"/>
    <property type="evidence" value="ECO:0007669"/>
    <property type="project" value="InterPro"/>
</dbReference>
<evidence type="ECO:0000313" key="4">
    <source>
        <dbReference type="Proteomes" id="UP000467840"/>
    </source>
</evidence>
<feature type="region of interest" description="Disordered" evidence="1">
    <location>
        <begin position="240"/>
        <end position="273"/>
    </location>
</feature>
<evidence type="ECO:0000313" key="3">
    <source>
        <dbReference type="EMBL" id="KAF2286884.1"/>
    </source>
</evidence>
<feature type="compositionally biased region" description="Basic and acidic residues" evidence="1">
    <location>
        <begin position="240"/>
        <end position="266"/>
    </location>
</feature>